<comment type="function">
    <text evidence="4">Catalyzes the interconversion of L-alanine and D-alanine. May also act on other amino acids.</text>
</comment>
<sequence length="392" mass="44114">MKSSFLQPSVIELDEGALKNNIQFLKHRAKNSVKLSSVIKGNAYGHGITNFLPIAESSGMNHFSVFSANEALIAKKTQTHPETDIMIMGMIRDDELEWAIENDVEFYIFELDRLEAAIESAKKMQKRARVHLQIETGMNRTGFEEPTWKQVFETVQKNKKEIKVEGICTHYAGAESVANYYRIENQNNQLQKALNLAKDILDELPPVHAASSAAYLSRPKMHYDMARIGIAQYGFWPSRETYMQIMKSLDLDQGEDPLKRVLRWKSEIMNIKWVNSGDFIGYGNVYLAGRRMKIATVPIGYTHGFGRNLTNAGYVLIHGTRAGVVGLVNMNMITINVTHIDGAKKGDEVVLIGQQGDDEITVASFGEMTNNLNYEVLVRLPTTIPRIVQNGD</sequence>
<dbReference type="GO" id="GO:0008784">
    <property type="term" value="F:alanine racemase activity"/>
    <property type="evidence" value="ECO:0007669"/>
    <property type="project" value="UniProtKB-EC"/>
</dbReference>
<feature type="modified residue" description="N6-(pyridoxal phosphate)lysine" evidence="4">
    <location>
        <position position="40"/>
    </location>
</feature>
<comment type="cofactor">
    <cofactor evidence="1 4">
        <name>pyridoxal 5'-phosphate</name>
        <dbReference type="ChEBI" id="CHEBI:597326"/>
    </cofactor>
</comment>
<dbReference type="PANTHER" id="PTHR30511">
    <property type="entry name" value="ALANINE RACEMASE"/>
    <property type="match status" value="1"/>
</dbReference>
<dbReference type="SMART" id="SM01005">
    <property type="entry name" value="Ala_racemase_C"/>
    <property type="match status" value="1"/>
</dbReference>
<comment type="similarity">
    <text evidence="4">Belongs to the alanine racemase family.</text>
</comment>
<dbReference type="CDD" id="cd00430">
    <property type="entry name" value="PLPDE_III_AR"/>
    <property type="match status" value="1"/>
</dbReference>
<evidence type="ECO:0000256" key="4">
    <source>
        <dbReference type="HAMAP-Rule" id="MF_01201"/>
    </source>
</evidence>
<dbReference type="NCBIfam" id="TIGR00492">
    <property type="entry name" value="alr"/>
    <property type="match status" value="1"/>
</dbReference>
<keyword evidence="5" id="KW-0175">Coiled coil</keyword>
<dbReference type="InterPro" id="IPR000821">
    <property type="entry name" value="Ala_racemase"/>
</dbReference>
<dbReference type="InterPro" id="IPR020622">
    <property type="entry name" value="Ala_racemase_pyridoxalP-BS"/>
</dbReference>
<keyword evidence="8" id="KW-1185">Reference proteome</keyword>
<keyword evidence="3 4" id="KW-0413">Isomerase</keyword>
<dbReference type="Pfam" id="PF01168">
    <property type="entry name" value="Ala_racemase_N"/>
    <property type="match status" value="1"/>
</dbReference>
<protein>
    <recommendedName>
        <fullName evidence="4">Alanine racemase</fullName>
        <ecNumber evidence="4">5.1.1.1</ecNumber>
    </recommendedName>
</protein>
<dbReference type="PANTHER" id="PTHR30511:SF0">
    <property type="entry name" value="ALANINE RACEMASE, CATABOLIC-RELATED"/>
    <property type="match status" value="1"/>
</dbReference>
<dbReference type="EC" id="5.1.1.1" evidence="4"/>
<comment type="caution">
    <text evidence="7">The sequence shown here is derived from an EMBL/GenBank/DDBJ whole genome shotgun (WGS) entry which is preliminary data.</text>
</comment>
<dbReference type="Gene3D" id="3.20.20.10">
    <property type="entry name" value="Alanine racemase"/>
    <property type="match status" value="1"/>
</dbReference>
<reference evidence="7" key="2">
    <citation type="submission" date="2024-05" db="EMBL/GenBank/DDBJ databases">
        <title>Rhodohalobacter halophilus gen. nov., sp. nov., a moderately halophilic member of the family Balneolaceae.</title>
        <authorList>
            <person name="Xia J."/>
        </authorList>
    </citation>
    <scope>NUCLEOTIDE SEQUENCE</scope>
    <source>
        <strain evidence="7">WB101</strain>
    </source>
</reference>
<dbReference type="InterPro" id="IPR001608">
    <property type="entry name" value="Ala_racemase_N"/>
</dbReference>
<accession>A0ABS9KGX4</accession>
<gene>
    <name evidence="7" type="primary">alr</name>
    <name evidence="7" type="ORF">L6773_16165</name>
</gene>
<keyword evidence="2 4" id="KW-0663">Pyridoxal phosphate</keyword>
<feature type="coiled-coil region" evidence="5">
    <location>
        <begin position="104"/>
        <end position="131"/>
    </location>
</feature>
<reference evidence="7" key="1">
    <citation type="submission" date="2022-01" db="EMBL/GenBank/DDBJ databases">
        <authorList>
            <person name="Wang Y."/>
        </authorList>
    </citation>
    <scope>NUCLEOTIDE SEQUENCE</scope>
    <source>
        <strain evidence="7">WB101</strain>
    </source>
</reference>
<dbReference type="PROSITE" id="PS00395">
    <property type="entry name" value="ALANINE_RACEMASE"/>
    <property type="match status" value="1"/>
</dbReference>
<evidence type="ECO:0000259" key="6">
    <source>
        <dbReference type="SMART" id="SM01005"/>
    </source>
</evidence>
<feature type="binding site" evidence="4">
    <location>
        <position position="140"/>
    </location>
    <ligand>
        <name>substrate</name>
    </ligand>
</feature>
<dbReference type="Pfam" id="PF00842">
    <property type="entry name" value="Ala_racemase_C"/>
    <property type="match status" value="1"/>
</dbReference>
<dbReference type="InterPro" id="IPR029066">
    <property type="entry name" value="PLP-binding_barrel"/>
</dbReference>
<dbReference type="PRINTS" id="PR00992">
    <property type="entry name" value="ALARACEMASE"/>
</dbReference>
<feature type="active site" description="Proton acceptor; specific for D-alanine" evidence="4">
    <location>
        <position position="40"/>
    </location>
</feature>
<dbReference type="HAMAP" id="MF_01201">
    <property type="entry name" value="Ala_racemase"/>
    <property type="match status" value="1"/>
</dbReference>
<evidence type="ECO:0000256" key="2">
    <source>
        <dbReference type="ARBA" id="ARBA00022898"/>
    </source>
</evidence>
<feature type="binding site" evidence="4">
    <location>
        <position position="330"/>
    </location>
    <ligand>
        <name>substrate</name>
    </ligand>
</feature>
<dbReference type="SUPFAM" id="SSF50621">
    <property type="entry name" value="Alanine racemase C-terminal domain-like"/>
    <property type="match status" value="1"/>
</dbReference>
<dbReference type="InterPro" id="IPR011079">
    <property type="entry name" value="Ala_racemase_C"/>
</dbReference>
<comment type="pathway">
    <text evidence="4">Amino-acid biosynthesis; D-alanine biosynthesis; D-alanine from L-alanine: step 1/1.</text>
</comment>
<feature type="active site" description="Proton acceptor; specific for L-alanine" evidence="4">
    <location>
        <position position="282"/>
    </location>
</feature>
<evidence type="ECO:0000313" key="7">
    <source>
        <dbReference type="EMBL" id="MCG2590114.1"/>
    </source>
</evidence>
<dbReference type="Gene3D" id="2.40.37.10">
    <property type="entry name" value="Lyase, Ornithine Decarboxylase, Chain A, domain 1"/>
    <property type="match status" value="1"/>
</dbReference>
<feature type="domain" description="Alanine racemase C-terminal" evidence="6">
    <location>
        <begin position="261"/>
        <end position="389"/>
    </location>
</feature>
<evidence type="ECO:0000313" key="8">
    <source>
        <dbReference type="Proteomes" id="UP001165366"/>
    </source>
</evidence>
<name>A0ABS9KGX4_9BACT</name>
<dbReference type="SUPFAM" id="SSF51419">
    <property type="entry name" value="PLP-binding barrel"/>
    <property type="match status" value="1"/>
</dbReference>
<evidence type="ECO:0000256" key="5">
    <source>
        <dbReference type="SAM" id="Coils"/>
    </source>
</evidence>
<proteinExistence type="inferred from homology"/>
<evidence type="ECO:0000256" key="3">
    <source>
        <dbReference type="ARBA" id="ARBA00023235"/>
    </source>
</evidence>
<organism evidence="7 8">
    <name type="scientific">Rhodohalobacter sulfatireducens</name>
    <dbReference type="NCBI Taxonomy" id="2911366"/>
    <lineage>
        <taxon>Bacteria</taxon>
        <taxon>Pseudomonadati</taxon>
        <taxon>Balneolota</taxon>
        <taxon>Balneolia</taxon>
        <taxon>Balneolales</taxon>
        <taxon>Balneolaceae</taxon>
        <taxon>Rhodohalobacter</taxon>
    </lineage>
</organism>
<dbReference type="RefSeq" id="WP_237855471.1">
    <property type="nucleotide sequence ID" value="NZ_JAKLWS010000026.1"/>
</dbReference>
<evidence type="ECO:0000256" key="1">
    <source>
        <dbReference type="ARBA" id="ARBA00001933"/>
    </source>
</evidence>
<dbReference type="InterPro" id="IPR009006">
    <property type="entry name" value="Ala_racemase/Decarboxylase_C"/>
</dbReference>
<dbReference type="Proteomes" id="UP001165366">
    <property type="component" value="Unassembled WGS sequence"/>
</dbReference>
<dbReference type="EMBL" id="JAKLWS010000026">
    <property type="protein sequence ID" value="MCG2590114.1"/>
    <property type="molecule type" value="Genomic_DNA"/>
</dbReference>
<comment type="catalytic activity">
    <reaction evidence="4">
        <text>L-alanine = D-alanine</text>
        <dbReference type="Rhea" id="RHEA:20249"/>
        <dbReference type="ChEBI" id="CHEBI:57416"/>
        <dbReference type="ChEBI" id="CHEBI:57972"/>
        <dbReference type="EC" id="5.1.1.1"/>
    </reaction>
</comment>